<keyword evidence="3" id="KW-1185">Reference proteome</keyword>
<evidence type="ECO:0000313" key="2">
    <source>
        <dbReference type="EMBL" id="MBB3167893.1"/>
    </source>
</evidence>
<gene>
    <name evidence="2" type="ORF">FHS30_001069</name>
</gene>
<comment type="caution">
    <text evidence="2">The sequence shown here is derived from an EMBL/GenBank/DDBJ whole genome shotgun (WGS) entry which is preliminary data.</text>
</comment>
<dbReference type="AlphaFoldDB" id="A0A839UJW8"/>
<dbReference type="Pfam" id="PF01323">
    <property type="entry name" value="DSBA"/>
    <property type="match status" value="1"/>
</dbReference>
<accession>A0A839UJW8</accession>
<dbReference type="GO" id="GO:0016491">
    <property type="term" value="F:oxidoreductase activity"/>
    <property type="evidence" value="ECO:0007669"/>
    <property type="project" value="InterPro"/>
</dbReference>
<protein>
    <submittedName>
        <fullName evidence="2">Putative DsbA family dithiol-disulfide isomerase</fullName>
    </submittedName>
</protein>
<reference evidence="2 3" key="1">
    <citation type="submission" date="2020-08" db="EMBL/GenBank/DDBJ databases">
        <title>Genomic Encyclopedia of Type Strains, Phase III (KMG-III): the genomes of soil and plant-associated and newly described type strains.</title>
        <authorList>
            <person name="Whitman W."/>
        </authorList>
    </citation>
    <scope>NUCLEOTIDE SEQUENCE [LARGE SCALE GENOMIC DNA]</scope>
    <source>
        <strain evidence="2 3">CECT 8571</strain>
    </source>
</reference>
<dbReference type="EMBL" id="JACHXZ010000001">
    <property type="protein sequence ID" value="MBB3167893.1"/>
    <property type="molecule type" value="Genomic_DNA"/>
</dbReference>
<dbReference type="GO" id="GO:0016853">
    <property type="term" value="F:isomerase activity"/>
    <property type="evidence" value="ECO:0007669"/>
    <property type="project" value="UniProtKB-KW"/>
</dbReference>
<proteinExistence type="predicted"/>
<dbReference type="PANTHER" id="PTHR13887:SF41">
    <property type="entry name" value="THIOREDOXIN SUPERFAMILY PROTEIN"/>
    <property type="match status" value="1"/>
</dbReference>
<name>A0A839UJW8_9GAMM</name>
<feature type="domain" description="DSBA-like thioredoxin" evidence="1">
    <location>
        <begin position="5"/>
        <end position="213"/>
    </location>
</feature>
<dbReference type="Proteomes" id="UP000559987">
    <property type="component" value="Unassembled WGS sequence"/>
</dbReference>
<evidence type="ECO:0000259" key="1">
    <source>
        <dbReference type="Pfam" id="PF01323"/>
    </source>
</evidence>
<dbReference type="SUPFAM" id="SSF52833">
    <property type="entry name" value="Thioredoxin-like"/>
    <property type="match status" value="1"/>
</dbReference>
<dbReference type="CDD" id="cd03024">
    <property type="entry name" value="DsbA_FrnE"/>
    <property type="match status" value="1"/>
</dbReference>
<dbReference type="RefSeq" id="WP_183908985.1">
    <property type="nucleotide sequence ID" value="NZ_JACHXZ010000001.1"/>
</dbReference>
<sequence length="241" mass="26258">MTVEISVWSDIACPWCFVGKQRLDRALTLFSETSDVPVAIRWRSFELNPRPQAVDDRPYAERLAQKYGRSVTEAEQMIATMANTIAAEGGTADFGSIVVANTFDAHRLLHWAATIESQDAQVNAQYRLNDALMRAYLGSGLNVSDHEALLNLVGQLGLDVGAARSALSQNRFAQAVRDDEQLAQHYGISGVPFFVIGKYGMSGAQEADQLLAVLNRVVGEDNLLENSADNGPHCDDSGCEP</sequence>
<organism evidence="2 3">
    <name type="scientific">Simiduia aestuariiviva</name>
    <dbReference type="NCBI Taxonomy" id="1510459"/>
    <lineage>
        <taxon>Bacteria</taxon>
        <taxon>Pseudomonadati</taxon>
        <taxon>Pseudomonadota</taxon>
        <taxon>Gammaproteobacteria</taxon>
        <taxon>Cellvibrionales</taxon>
        <taxon>Cellvibrionaceae</taxon>
        <taxon>Simiduia</taxon>
    </lineage>
</organism>
<dbReference type="PANTHER" id="PTHR13887">
    <property type="entry name" value="GLUTATHIONE S-TRANSFERASE KAPPA"/>
    <property type="match status" value="1"/>
</dbReference>
<dbReference type="InterPro" id="IPR036249">
    <property type="entry name" value="Thioredoxin-like_sf"/>
</dbReference>
<evidence type="ECO:0000313" key="3">
    <source>
        <dbReference type="Proteomes" id="UP000559987"/>
    </source>
</evidence>
<dbReference type="Gene3D" id="3.40.30.10">
    <property type="entry name" value="Glutaredoxin"/>
    <property type="match status" value="1"/>
</dbReference>
<keyword evidence="2" id="KW-0413">Isomerase</keyword>
<dbReference type="InterPro" id="IPR001853">
    <property type="entry name" value="DSBA-like_thioredoxin_dom"/>
</dbReference>